<dbReference type="PANTHER" id="PTHR22939">
    <property type="entry name" value="SERINE PROTEASE FAMILY S1C HTRA-RELATED"/>
    <property type="match status" value="1"/>
</dbReference>
<name>K9XUG3_STAC7</name>
<dbReference type="AlphaFoldDB" id="K9XUG3"/>
<protein>
    <submittedName>
        <fullName evidence="1">Peptidase S1 and S6, chymotrypsin/Hap</fullName>
    </submittedName>
</protein>
<dbReference type="OrthoDB" id="581250at2"/>
<dbReference type="Pfam" id="PF13365">
    <property type="entry name" value="Trypsin_2"/>
    <property type="match status" value="1"/>
</dbReference>
<evidence type="ECO:0000313" key="1">
    <source>
        <dbReference type="EMBL" id="AFZ36173.1"/>
    </source>
</evidence>
<dbReference type="PANTHER" id="PTHR22939:SF129">
    <property type="entry name" value="SERINE PROTEASE HTRA2, MITOCHONDRIAL"/>
    <property type="match status" value="1"/>
</dbReference>
<dbReference type="Gene3D" id="2.40.10.10">
    <property type="entry name" value="Trypsin-like serine proteases"/>
    <property type="match status" value="2"/>
</dbReference>
<reference evidence="2" key="1">
    <citation type="journal article" date="2013" name="Proc. Natl. Acad. Sci. U.S.A.">
        <title>Improving the coverage of the cyanobacterial phylum using diversity-driven genome sequencing.</title>
        <authorList>
            <person name="Shih P.M."/>
            <person name="Wu D."/>
            <person name="Latifi A."/>
            <person name="Axen S.D."/>
            <person name="Fewer D.P."/>
            <person name="Talla E."/>
            <person name="Calteau A."/>
            <person name="Cai F."/>
            <person name="Tandeau de Marsac N."/>
            <person name="Rippka R."/>
            <person name="Herdman M."/>
            <person name="Sivonen K."/>
            <person name="Coursin T."/>
            <person name="Laurent T."/>
            <person name="Goodwin L."/>
            <person name="Nolan M."/>
            <person name="Davenport K.W."/>
            <person name="Han C.S."/>
            <person name="Rubin E.M."/>
            <person name="Eisen J.A."/>
            <person name="Woyke T."/>
            <person name="Gugger M."/>
            <person name="Kerfeld C.A."/>
        </authorList>
    </citation>
    <scope>NUCLEOTIDE SEQUENCE [LARGE SCALE GENOMIC DNA]</scope>
    <source>
        <strain evidence="2">ATCC 29371 / PCC 7437</strain>
    </source>
</reference>
<accession>K9XUG3</accession>
<sequence length="257" mass="28766">MRQNIYQAKLLFGIIFLLILITLLVSDNKAFSSTNLSQKQLEDFTRSITVRIFSKDESGLNSGSGILIRRQKGHYLVLTNNHVVANKNNSYQIQTPDGREYPGKIITTTKFENDISYLTFPSLNKKYQVINLNKTFNAKIGQNVIAGGFPIEDDLTQSNQFHVTRGQIALTSDRPFVGGYQIGYTNLVKNGMSGGPLLNRQGELIGINGIGKYPLFGNPYIFKDGSTVSDQEWTKMSKLSWAIPIKYILPLPNFSAM</sequence>
<dbReference type="InterPro" id="IPR043504">
    <property type="entry name" value="Peptidase_S1_PA_chymotrypsin"/>
</dbReference>
<keyword evidence="2" id="KW-1185">Reference proteome</keyword>
<dbReference type="Proteomes" id="UP000010473">
    <property type="component" value="Chromosome"/>
</dbReference>
<dbReference type="EMBL" id="CP003653">
    <property type="protein sequence ID" value="AFZ36173.1"/>
    <property type="molecule type" value="Genomic_DNA"/>
</dbReference>
<dbReference type="PATRIC" id="fig|111780.3.peg.2749"/>
<dbReference type="STRING" id="111780.Sta7437_2644"/>
<dbReference type="KEGG" id="scs:Sta7437_2644"/>
<dbReference type="InterPro" id="IPR009003">
    <property type="entry name" value="Peptidase_S1_PA"/>
</dbReference>
<dbReference type="SUPFAM" id="SSF50494">
    <property type="entry name" value="Trypsin-like serine proteases"/>
    <property type="match status" value="1"/>
</dbReference>
<gene>
    <name evidence="1" type="ordered locus">Sta7437_2644</name>
</gene>
<dbReference type="eggNOG" id="COG0265">
    <property type="taxonomic scope" value="Bacteria"/>
</dbReference>
<proteinExistence type="predicted"/>
<dbReference type="HOGENOM" id="CLU_072762_1_0_3"/>
<evidence type="ECO:0000313" key="2">
    <source>
        <dbReference type="Proteomes" id="UP000010473"/>
    </source>
</evidence>
<organism evidence="1 2">
    <name type="scientific">Stanieria cyanosphaera (strain ATCC 29371 / PCC 7437)</name>
    <dbReference type="NCBI Taxonomy" id="111780"/>
    <lineage>
        <taxon>Bacteria</taxon>
        <taxon>Bacillati</taxon>
        <taxon>Cyanobacteriota</taxon>
        <taxon>Cyanophyceae</taxon>
        <taxon>Pleurocapsales</taxon>
        <taxon>Dermocarpellaceae</taxon>
        <taxon>Stanieria</taxon>
    </lineage>
</organism>